<dbReference type="Pfam" id="PF07875">
    <property type="entry name" value="Coat_F"/>
    <property type="match status" value="1"/>
</dbReference>
<feature type="compositionally biased region" description="Basic and acidic residues" evidence="1">
    <location>
        <begin position="82"/>
        <end position="93"/>
    </location>
</feature>
<feature type="region of interest" description="Disordered" evidence="1">
    <location>
        <begin position="73"/>
        <end position="93"/>
    </location>
</feature>
<dbReference type="AlphaFoldDB" id="A0A1G8BL25"/>
<proteinExistence type="predicted"/>
<accession>A0A1G8BL25</accession>
<dbReference type="STRING" id="1121419.SAMN05443529_11264"/>
<organism evidence="2 3">
    <name type="scientific">Desulfosporosinus hippei DSM 8344</name>
    <dbReference type="NCBI Taxonomy" id="1121419"/>
    <lineage>
        <taxon>Bacteria</taxon>
        <taxon>Bacillati</taxon>
        <taxon>Bacillota</taxon>
        <taxon>Clostridia</taxon>
        <taxon>Eubacteriales</taxon>
        <taxon>Desulfitobacteriaceae</taxon>
        <taxon>Desulfosporosinus</taxon>
    </lineage>
</organism>
<keyword evidence="3" id="KW-1185">Reference proteome</keyword>
<protein>
    <submittedName>
        <fullName evidence="2">Coat F domain-containing protein</fullName>
    </submittedName>
</protein>
<gene>
    <name evidence="2" type="ORF">SAMN05443529_11264</name>
</gene>
<dbReference type="EMBL" id="FNCP01000012">
    <property type="protein sequence ID" value="SDH33932.1"/>
    <property type="molecule type" value="Genomic_DNA"/>
</dbReference>
<sequence>MIKLNMQNTTMTEQDIITDLLTSEKHHTNTINTFITESTCANLRQNLKTILTEEHSIHENLYNVMNQKGWYPTSDAPSQEVQKTKDRFNSLQV</sequence>
<name>A0A1G8BL25_9FIRM</name>
<dbReference type="Gene3D" id="1.20.1260.10">
    <property type="match status" value="1"/>
</dbReference>
<reference evidence="3" key="1">
    <citation type="submission" date="2016-10" db="EMBL/GenBank/DDBJ databases">
        <authorList>
            <person name="Varghese N."/>
            <person name="Submissions S."/>
        </authorList>
    </citation>
    <scope>NUCLEOTIDE SEQUENCE [LARGE SCALE GENOMIC DNA]</scope>
    <source>
        <strain evidence="3">DSM 8344</strain>
    </source>
</reference>
<dbReference type="InterPro" id="IPR012851">
    <property type="entry name" value="Spore_coat_CotF-like"/>
</dbReference>
<dbReference type="InterPro" id="IPR012347">
    <property type="entry name" value="Ferritin-like"/>
</dbReference>
<evidence type="ECO:0000313" key="2">
    <source>
        <dbReference type="EMBL" id="SDH33932.1"/>
    </source>
</evidence>
<evidence type="ECO:0000313" key="3">
    <source>
        <dbReference type="Proteomes" id="UP000198656"/>
    </source>
</evidence>
<dbReference type="Proteomes" id="UP000198656">
    <property type="component" value="Unassembled WGS sequence"/>
</dbReference>
<evidence type="ECO:0000256" key="1">
    <source>
        <dbReference type="SAM" id="MobiDB-lite"/>
    </source>
</evidence>